<dbReference type="Proteomes" id="UP000002624">
    <property type="component" value="Unassembled WGS sequence"/>
</dbReference>
<gene>
    <name evidence="1" type="ORF">HCDG_04090</name>
</gene>
<organism evidence="1 2">
    <name type="scientific">Ajellomyces capsulatus (strain H143)</name>
    <name type="common">Darling's disease fungus</name>
    <name type="synonym">Histoplasma capsulatum</name>
    <dbReference type="NCBI Taxonomy" id="544712"/>
    <lineage>
        <taxon>Eukaryota</taxon>
        <taxon>Fungi</taxon>
        <taxon>Dikarya</taxon>
        <taxon>Ascomycota</taxon>
        <taxon>Pezizomycotina</taxon>
        <taxon>Eurotiomycetes</taxon>
        <taxon>Eurotiomycetidae</taxon>
        <taxon>Onygenales</taxon>
        <taxon>Ajellomycetaceae</taxon>
        <taxon>Histoplasma</taxon>
    </lineage>
</organism>
<evidence type="ECO:0000313" key="2">
    <source>
        <dbReference type="Proteomes" id="UP000002624"/>
    </source>
</evidence>
<dbReference type="STRING" id="544712.C6HD09"/>
<sequence length="273" mass="30814">MAQLASQNCALKTLVAAQSFAPDNGEWQRGDCQTSKLPNPNAGPPRYLTASKVATQEFLREVVNVPAPRVFASSCGPVNPISAKSIVKEKNPLDEAGRPICLPIYLVSHIEVFQDTPSLREAVKEPLPNFLVRGCRKVRVMYVVLQHEKQDANASPQGAGKEAHQRIHERDLQCEASEKKKSVSVIGRRTTKEPTKRTTHIKIFSLFEIPHLHRSPQTIPDVRPQPILRFIRLGGRAGILLFLSGRRCRWELKSYRSREKKSDKRLEMLEIEK</sequence>
<dbReference type="AlphaFoldDB" id="C6HD09"/>
<protein>
    <submittedName>
        <fullName evidence="1">Uncharacterized protein</fullName>
    </submittedName>
</protein>
<dbReference type="OMA" id="QRIHERD"/>
<reference evidence="2" key="1">
    <citation type="submission" date="2009-05" db="EMBL/GenBank/DDBJ databases">
        <title>The genome sequence of Ajellomyces capsulatus strain H143.</title>
        <authorList>
            <person name="Champion M."/>
            <person name="Cuomo C.A."/>
            <person name="Ma L.-J."/>
            <person name="Henn M.R."/>
            <person name="Sil A."/>
            <person name="Goldman B."/>
            <person name="Young S.K."/>
            <person name="Kodira C.D."/>
            <person name="Zeng Q."/>
            <person name="Koehrsen M."/>
            <person name="Alvarado L."/>
            <person name="Berlin A.M."/>
            <person name="Borenstein D."/>
            <person name="Chen Z."/>
            <person name="Engels R."/>
            <person name="Freedman E."/>
            <person name="Gellesch M."/>
            <person name="Goldberg J."/>
            <person name="Griggs A."/>
            <person name="Gujja S."/>
            <person name="Heiman D.I."/>
            <person name="Hepburn T.A."/>
            <person name="Howarth C."/>
            <person name="Jen D."/>
            <person name="Larson L."/>
            <person name="Lewis B."/>
            <person name="Mehta T."/>
            <person name="Park D."/>
            <person name="Pearson M."/>
            <person name="Roberts A."/>
            <person name="Saif S."/>
            <person name="Shea T.D."/>
            <person name="Shenoy N."/>
            <person name="Sisk P."/>
            <person name="Stolte C."/>
            <person name="Sykes S."/>
            <person name="Walk T."/>
            <person name="White J."/>
            <person name="Yandava C."/>
            <person name="Klein B."/>
            <person name="McEwen J.G."/>
            <person name="Puccia R."/>
            <person name="Goldman G.H."/>
            <person name="Felipe M.S."/>
            <person name="Nino-Vega G."/>
            <person name="San-Blas G."/>
            <person name="Taylor J.W."/>
            <person name="Mendoza L."/>
            <person name="Galagan J.E."/>
            <person name="Nusbaum C."/>
            <person name="Birren B.W."/>
        </authorList>
    </citation>
    <scope>NUCLEOTIDE SEQUENCE [LARGE SCALE GENOMIC DNA]</scope>
    <source>
        <strain evidence="2">H143</strain>
    </source>
</reference>
<dbReference type="VEuPathDB" id="FungiDB:HCDG_04090"/>
<proteinExistence type="predicted"/>
<name>C6HD09_AJECH</name>
<dbReference type="HOGENOM" id="CLU_088977_0_0_1"/>
<dbReference type="EMBL" id="GG692423">
    <property type="protein sequence ID" value="EER41443.1"/>
    <property type="molecule type" value="Genomic_DNA"/>
</dbReference>
<evidence type="ECO:0000313" key="1">
    <source>
        <dbReference type="EMBL" id="EER41443.1"/>
    </source>
</evidence>
<accession>C6HD09</accession>